<reference evidence="1" key="1">
    <citation type="submission" date="2021-02" db="EMBL/GenBank/DDBJ databases">
        <authorList>
            <person name="Steward A R."/>
        </authorList>
    </citation>
    <scope>NUCLEOTIDE SEQUENCE</scope>
</reference>
<sequence>MNKRPNTTNRASQVRTIPYLRESRSLVPGQTGRDKLQFVPFQIASHKSVVNHDMLFALTYRWTVWEPVKLYDLRTLEQLSHGDD</sequence>
<accession>A0A821LNG1</accession>
<keyword evidence="2" id="KW-1185">Reference proteome</keyword>
<comment type="caution">
    <text evidence="1">The sequence shown here is derived from an EMBL/GenBank/DDBJ whole genome shotgun (WGS) entry which is preliminary data.</text>
</comment>
<protein>
    <submittedName>
        <fullName evidence="1">Uncharacterized protein</fullName>
    </submittedName>
</protein>
<dbReference type="EMBL" id="CAJOBZ010000001">
    <property type="protein sequence ID" value="CAF4753185.1"/>
    <property type="molecule type" value="Genomic_DNA"/>
</dbReference>
<gene>
    <name evidence="1" type="ORF">PMACD_LOCUS825</name>
</gene>
<evidence type="ECO:0000313" key="2">
    <source>
        <dbReference type="Proteomes" id="UP000663880"/>
    </source>
</evidence>
<organism evidence="1 2">
    <name type="scientific">Pieris macdunnoughi</name>
    <dbReference type="NCBI Taxonomy" id="345717"/>
    <lineage>
        <taxon>Eukaryota</taxon>
        <taxon>Metazoa</taxon>
        <taxon>Ecdysozoa</taxon>
        <taxon>Arthropoda</taxon>
        <taxon>Hexapoda</taxon>
        <taxon>Insecta</taxon>
        <taxon>Pterygota</taxon>
        <taxon>Neoptera</taxon>
        <taxon>Endopterygota</taxon>
        <taxon>Lepidoptera</taxon>
        <taxon>Glossata</taxon>
        <taxon>Ditrysia</taxon>
        <taxon>Papilionoidea</taxon>
        <taxon>Pieridae</taxon>
        <taxon>Pierinae</taxon>
        <taxon>Pieris</taxon>
    </lineage>
</organism>
<dbReference type="AlphaFoldDB" id="A0A821LNG1"/>
<proteinExistence type="predicted"/>
<name>A0A821LNG1_9NEOP</name>
<dbReference type="Proteomes" id="UP000663880">
    <property type="component" value="Unassembled WGS sequence"/>
</dbReference>
<evidence type="ECO:0000313" key="1">
    <source>
        <dbReference type="EMBL" id="CAF4753185.1"/>
    </source>
</evidence>